<protein>
    <recommendedName>
        <fullName evidence="4">HD-GYP domain-containing protein</fullName>
    </recommendedName>
</protein>
<name>A0A0N1EKG6_9HELI</name>
<organism evidence="2 3">
    <name type="scientific">Helicobacter pullorum</name>
    <dbReference type="NCBI Taxonomy" id="35818"/>
    <lineage>
        <taxon>Bacteria</taxon>
        <taxon>Pseudomonadati</taxon>
        <taxon>Campylobacterota</taxon>
        <taxon>Epsilonproteobacteria</taxon>
        <taxon>Campylobacterales</taxon>
        <taxon>Helicobacteraceae</taxon>
        <taxon>Helicobacter</taxon>
    </lineage>
</organism>
<dbReference type="RefSeq" id="WP_005022149.1">
    <property type="nucleotide sequence ID" value="NZ_CABKNZ010000042.1"/>
</dbReference>
<dbReference type="Gene3D" id="1.10.3210.10">
    <property type="entry name" value="Hypothetical protein af1432"/>
    <property type="match status" value="1"/>
</dbReference>
<feature type="region of interest" description="Disordered" evidence="1">
    <location>
        <begin position="1"/>
        <end position="68"/>
    </location>
</feature>
<dbReference type="AlphaFoldDB" id="A0A0N1EKG6"/>
<sequence>MKTSKKTKDTNMENSGESMDKNMEKNGNSMDKDMKNNGVIMDKNRNKNGKTMEEKGNNQAGEQTRKEQELEETMEEVVEYTKEVLQRVEEGEKELTLKNEKIFLMNLLPFLKTMKLDFYWRLLRIGNLSSRLGDVFGYKDEEYLLACYYSNISLLSVEHLLNKVELTEAEFNIYKRHIFLSADFLEKRNLKRASEIALNHHEKPNATGYQHKQSYPKESAFINIADEFIECILPNQHRPQYTLKEALNETLKEYIHSTLFNKKEVEVIKAVLAEFYEENL</sequence>
<proteinExistence type="predicted"/>
<evidence type="ECO:0000313" key="2">
    <source>
        <dbReference type="EMBL" id="KPH55507.1"/>
    </source>
</evidence>
<dbReference type="PANTHER" id="PTHR43155">
    <property type="entry name" value="CYCLIC DI-GMP PHOSPHODIESTERASE PA4108-RELATED"/>
    <property type="match status" value="1"/>
</dbReference>
<evidence type="ECO:0000256" key="1">
    <source>
        <dbReference type="SAM" id="MobiDB-lite"/>
    </source>
</evidence>
<gene>
    <name evidence="2" type="ORF">HPU229334_08135</name>
</gene>
<feature type="compositionally biased region" description="Basic and acidic residues" evidence="1">
    <location>
        <begin position="18"/>
        <end position="35"/>
    </location>
</feature>
<evidence type="ECO:0008006" key="4">
    <source>
        <dbReference type="Google" id="ProtNLM"/>
    </source>
</evidence>
<dbReference type="Pfam" id="PF13487">
    <property type="entry name" value="HD_5"/>
    <property type="match status" value="1"/>
</dbReference>
<reference evidence="2 3" key="1">
    <citation type="submission" date="2014-06" db="EMBL/GenBank/DDBJ databases">
        <title>Helicobacter pullorum isolates in fresh chicken meat - phenotypic and genotypic features.</title>
        <authorList>
            <person name="Borges V."/>
            <person name="Santos A."/>
            <person name="Correia C.B."/>
            <person name="Saraiva M."/>
            <person name="Menard A."/>
            <person name="Vieira L."/>
            <person name="Sampaio D.A."/>
            <person name="Gomes J.P."/>
            <person name="Oleastro M."/>
        </authorList>
    </citation>
    <scope>NUCLEOTIDE SEQUENCE [LARGE SCALE GENOMIC DNA]</scope>
    <source>
        <strain evidence="2 3">229334/12</strain>
    </source>
</reference>
<dbReference type="Proteomes" id="UP000037997">
    <property type="component" value="Unassembled WGS sequence"/>
</dbReference>
<evidence type="ECO:0000313" key="3">
    <source>
        <dbReference type="Proteomes" id="UP000037997"/>
    </source>
</evidence>
<dbReference type="EMBL" id="JNOC01000042">
    <property type="protein sequence ID" value="KPH55507.1"/>
    <property type="molecule type" value="Genomic_DNA"/>
</dbReference>
<accession>A0A0N1EKG6</accession>
<dbReference type="PANTHER" id="PTHR43155:SF2">
    <property type="entry name" value="CYCLIC DI-GMP PHOSPHODIESTERASE PA4108"/>
    <property type="match status" value="1"/>
</dbReference>
<comment type="caution">
    <text evidence="2">The sequence shown here is derived from an EMBL/GenBank/DDBJ whole genome shotgun (WGS) entry which is preliminary data.</text>
</comment>
<dbReference type="PATRIC" id="fig|35818.11.peg.1609"/>
<feature type="compositionally biased region" description="Basic and acidic residues" evidence="1">
    <location>
        <begin position="1"/>
        <end position="11"/>
    </location>
</feature>
<feature type="compositionally biased region" description="Basic and acidic residues" evidence="1">
    <location>
        <begin position="42"/>
        <end position="56"/>
    </location>
</feature>